<accession>A2BS69</accession>
<reference evidence="1 2" key="1">
    <citation type="journal article" date="2007" name="PLoS Genet.">
        <title>Patterns and implications of gene gain and loss in the evolution of Prochlorococcus.</title>
        <authorList>
            <person name="Kettler G.C."/>
            <person name="Martiny A.C."/>
            <person name="Huang K."/>
            <person name="Zucker J."/>
            <person name="Coleman M.L."/>
            <person name="Rodrigue S."/>
            <person name="Chen F."/>
            <person name="Lapidus A."/>
            <person name="Ferriera S."/>
            <person name="Johnson J."/>
            <person name="Steglich C."/>
            <person name="Church G.M."/>
            <person name="Richardson P."/>
            <person name="Chisholm S.W."/>
        </authorList>
    </citation>
    <scope>NUCLEOTIDE SEQUENCE [LARGE SCALE GENOMIC DNA]</scope>
    <source>
        <strain evidence="1 2">AS9601</strain>
    </source>
</reference>
<sequence length="215" mass="25599">MAKSYNDEYFLKRSKNRNKLAYENDFKFIKNNINDISNILDFGCGEMLFTRFLLKLTSQVYVYDPSPTIQNLFEYKKQFKQYNEDQQYDAICLRGVIQHLPTPFKTISNLINHNLKSGGYLIFTASPNTYSPYYILNKTLPPLVENLNYWVPSTVELRKVMNNYNMQHLKTQYPYLNSGYANPIQDHYKFILNLLGMRSKYPFWFSIFNSIYIKK</sequence>
<dbReference type="Proteomes" id="UP000002590">
    <property type="component" value="Chromosome"/>
</dbReference>
<dbReference type="AlphaFoldDB" id="A2BS69"/>
<dbReference type="OrthoDB" id="20930at2"/>
<dbReference type="Gene3D" id="3.40.50.150">
    <property type="entry name" value="Vaccinia Virus protein VP39"/>
    <property type="match status" value="1"/>
</dbReference>
<protein>
    <submittedName>
        <fullName evidence="1">Uncharacterized protein</fullName>
    </submittedName>
</protein>
<dbReference type="Pfam" id="PF13489">
    <property type="entry name" value="Methyltransf_23"/>
    <property type="match status" value="1"/>
</dbReference>
<dbReference type="SUPFAM" id="SSF53335">
    <property type="entry name" value="S-adenosyl-L-methionine-dependent methyltransferases"/>
    <property type="match status" value="1"/>
</dbReference>
<name>A2BS69_PROMS</name>
<dbReference type="KEGG" id="pmb:A9601_13461"/>
<dbReference type="InterPro" id="IPR029063">
    <property type="entry name" value="SAM-dependent_MTases_sf"/>
</dbReference>
<dbReference type="CDD" id="cd02440">
    <property type="entry name" value="AdoMet_MTases"/>
    <property type="match status" value="1"/>
</dbReference>
<gene>
    <name evidence="1" type="ordered locus">A9601_13461</name>
</gene>
<proteinExistence type="predicted"/>
<evidence type="ECO:0000313" key="1">
    <source>
        <dbReference type="EMBL" id="ABM70630.1"/>
    </source>
</evidence>
<dbReference type="EMBL" id="CP000551">
    <property type="protein sequence ID" value="ABM70630.1"/>
    <property type="molecule type" value="Genomic_DNA"/>
</dbReference>
<dbReference type="STRING" id="146891.A9601_13461"/>
<organism evidence="1 2">
    <name type="scientific">Prochlorococcus marinus (strain AS9601)</name>
    <dbReference type="NCBI Taxonomy" id="146891"/>
    <lineage>
        <taxon>Bacteria</taxon>
        <taxon>Bacillati</taxon>
        <taxon>Cyanobacteriota</taxon>
        <taxon>Cyanophyceae</taxon>
        <taxon>Synechococcales</taxon>
        <taxon>Prochlorococcaceae</taxon>
        <taxon>Prochlorococcus</taxon>
    </lineage>
</organism>
<dbReference type="RefSeq" id="WP_011818768.1">
    <property type="nucleotide sequence ID" value="NC_008816.1"/>
</dbReference>
<dbReference type="HOGENOM" id="CLU_1282281_0_0_3"/>
<evidence type="ECO:0000313" key="2">
    <source>
        <dbReference type="Proteomes" id="UP000002590"/>
    </source>
</evidence>